<dbReference type="OrthoDB" id="2154671at2759"/>
<reference evidence="2 3" key="1">
    <citation type="submission" date="2016-08" db="EMBL/GenBank/DDBJ databases">
        <title>A Parts List for Fungal Cellulosomes Revealed by Comparative Genomics.</title>
        <authorList>
            <consortium name="DOE Joint Genome Institute"/>
            <person name="Haitjema C.H."/>
            <person name="Gilmore S.P."/>
            <person name="Henske J.K."/>
            <person name="Solomon K.V."/>
            <person name="De Groot R."/>
            <person name="Kuo A."/>
            <person name="Mondo S.J."/>
            <person name="Salamov A.A."/>
            <person name="Labutti K."/>
            <person name="Zhao Z."/>
            <person name="Chiniquy J."/>
            <person name="Barry K."/>
            <person name="Brewer H.M."/>
            <person name="Purvine S.O."/>
            <person name="Wright A.T."/>
            <person name="Boxma B."/>
            <person name="Van Alen T."/>
            <person name="Hackstein J.H."/>
            <person name="Baker S.E."/>
            <person name="Grigoriev I.V."/>
            <person name="O'Malley M.A."/>
        </authorList>
    </citation>
    <scope>NUCLEOTIDE SEQUENCE [LARGE SCALE GENOMIC DNA]</scope>
    <source>
        <strain evidence="2 3">S4</strain>
    </source>
</reference>
<keyword evidence="1" id="KW-0812">Transmembrane</keyword>
<keyword evidence="3" id="KW-1185">Reference proteome</keyword>
<dbReference type="AlphaFoldDB" id="A0A1Y1XFL3"/>
<keyword evidence="1" id="KW-0472">Membrane</keyword>
<gene>
    <name evidence="2" type="ORF">BCR32DRAFT_266292</name>
</gene>
<sequence>MNKKFTNTIISLKLRTTVGMMFLICILVFLTIMLINTFSYIISTLDIYEVSAHTPWFVSDITFKVRMLENAIIAGIPEEYELYKHKLAEKKNIIDNNYIPIMNEYLNDYTSSYPLFVPVGKYSYDLLKTSTIYDSYMQFVSNYKYALNINSKENFGLIYDESSSIINELVNDKITVLYTVLITCESLFVIVTLVVTFNTFGPLRRITDKLTYGVFRMFKNIPRDTIGRIIDDYSTKIDELAESLDIEKEVLDFEYNKKSHKSKWNVFVSLSCIILLIYSSVVVYTQISEINEINDTVKIIKQSSERLYYIQNIQLYTYEVVNQDRTLFLEGEPERIINDLIYKLKTNQEALRDGSYGGPSFDNYPGLNHILKNSGCHRSPGDNSCETINYNETSAYGFNKEVATLPLNEQISQYLFYVENFLGSVESGKYIQLPFTTAENIYTVISNVIKDDFFKLQQGFVDNIINSLNLLDDYLIENIDDSLDQGKSNCIILLVIGTILISFIDLFIIRIVYSLRIHEMKSLVSFAFLVPPDIYNRIEPYKRFLETGQIDD</sequence>
<proteinExistence type="predicted"/>
<feature type="transmembrane region" description="Helical" evidence="1">
    <location>
        <begin position="176"/>
        <end position="200"/>
    </location>
</feature>
<organism evidence="2 3">
    <name type="scientific">Anaeromyces robustus</name>
    <dbReference type="NCBI Taxonomy" id="1754192"/>
    <lineage>
        <taxon>Eukaryota</taxon>
        <taxon>Fungi</taxon>
        <taxon>Fungi incertae sedis</taxon>
        <taxon>Chytridiomycota</taxon>
        <taxon>Chytridiomycota incertae sedis</taxon>
        <taxon>Neocallimastigomycetes</taxon>
        <taxon>Neocallimastigales</taxon>
        <taxon>Neocallimastigaceae</taxon>
        <taxon>Anaeromyces</taxon>
    </lineage>
</organism>
<reference evidence="2 3" key="2">
    <citation type="submission" date="2016-08" db="EMBL/GenBank/DDBJ databases">
        <title>Pervasive Adenine N6-methylation of Active Genes in Fungi.</title>
        <authorList>
            <consortium name="DOE Joint Genome Institute"/>
            <person name="Mondo S.J."/>
            <person name="Dannebaum R.O."/>
            <person name="Kuo R.C."/>
            <person name="Labutti K."/>
            <person name="Haridas S."/>
            <person name="Kuo A."/>
            <person name="Salamov A."/>
            <person name="Ahrendt S.R."/>
            <person name="Lipzen A."/>
            <person name="Sullivan W."/>
            <person name="Andreopoulos W.B."/>
            <person name="Clum A."/>
            <person name="Lindquist E."/>
            <person name="Daum C."/>
            <person name="Ramamoorthy G.K."/>
            <person name="Gryganskyi A."/>
            <person name="Culley D."/>
            <person name="Magnuson J.K."/>
            <person name="James T.Y."/>
            <person name="O'Malley M.A."/>
            <person name="Stajich J.E."/>
            <person name="Spatafora J.W."/>
            <person name="Visel A."/>
            <person name="Grigoriev I.V."/>
        </authorList>
    </citation>
    <scope>NUCLEOTIDE SEQUENCE [LARGE SCALE GENOMIC DNA]</scope>
    <source>
        <strain evidence="2 3">S4</strain>
    </source>
</reference>
<dbReference type="Proteomes" id="UP000193944">
    <property type="component" value="Unassembled WGS sequence"/>
</dbReference>
<comment type="caution">
    <text evidence="2">The sequence shown here is derived from an EMBL/GenBank/DDBJ whole genome shotgun (WGS) entry which is preliminary data.</text>
</comment>
<protein>
    <submittedName>
        <fullName evidence="2">Uncharacterized protein</fullName>
    </submittedName>
</protein>
<evidence type="ECO:0000256" key="1">
    <source>
        <dbReference type="SAM" id="Phobius"/>
    </source>
</evidence>
<feature type="transmembrane region" description="Helical" evidence="1">
    <location>
        <begin position="264"/>
        <end position="284"/>
    </location>
</feature>
<dbReference type="EMBL" id="MCFG01000051">
    <property type="protein sequence ID" value="ORX84507.1"/>
    <property type="molecule type" value="Genomic_DNA"/>
</dbReference>
<accession>A0A1Y1XFL3</accession>
<evidence type="ECO:0000313" key="2">
    <source>
        <dbReference type="EMBL" id="ORX84507.1"/>
    </source>
</evidence>
<evidence type="ECO:0000313" key="3">
    <source>
        <dbReference type="Proteomes" id="UP000193944"/>
    </source>
</evidence>
<name>A0A1Y1XFL3_9FUNG</name>
<feature type="transmembrane region" description="Helical" evidence="1">
    <location>
        <begin position="21"/>
        <end position="42"/>
    </location>
</feature>
<feature type="transmembrane region" description="Helical" evidence="1">
    <location>
        <begin position="491"/>
        <end position="513"/>
    </location>
</feature>
<keyword evidence="1" id="KW-1133">Transmembrane helix</keyword>